<dbReference type="PANTHER" id="PTHR30146:SF109">
    <property type="entry name" value="HTH-TYPE TRANSCRIPTIONAL REGULATOR GALS"/>
    <property type="match status" value="1"/>
</dbReference>
<gene>
    <name evidence="5" type="ORF">C7444_10941</name>
</gene>
<keyword evidence="1" id="KW-0805">Transcription regulation</keyword>
<dbReference type="PROSITE" id="PS00356">
    <property type="entry name" value="HTH_LACI_1"/>
    <property type="match status" value="1"/>
</dbReference>
<dbReference type="InterPro" id="IPR028082">
    <property type="entry name" value="Peripla_BP_I"/>
</dbReference>
<dbReference type="InterPro" id="IPR000843">
    <property type="entry name" value="HTH_LacI"/>
</dbReference>
<evidence type="ECO:0000313" key="6">
    <source>
        <dbReference type="Proteomes" id="UP000247811"/>
    </source>
</evidence>
<evidence type="ECO:0000256" key="2">
    <source>
        <dbReference type="ARBA" id="ARBA00023125"/>
    </source>
</evidence>
<reference evidence="5 6" key="1">
    <citation type="submission" date="2018-05" db="EMBL/GenBank/DDBJ databases">
        <title>Genomic Encyclopedia of Type Strains, Phase IV (KMG-IV): sequencing the most valuable type-strain genomes for metagenomic binning, comparative biology and taxonomic classification.</title>
        <authorList>
            <person name="Goeker M."/>
        </authorList>
    </citation>
    <scope>NUCLEOTIDE SEQUENCE [LARGE SCALE GENOMIC DNA]</scope>
    <source>
        <strain evidence="5 6">DSM 566</strain>
    </source>
</reference>
<evidence type="ECO:0000256" key="3">
    <source>
        <dbReference type="ARBA" id="ARBA00023163"/>
    </source>
</evidence>
<dbReference type="SMART" id="SM00354">
    <property type="entry name" value="HTH_LACI"/>
    <property type="match status" value="1"/>
</dbReference>
<keyword evidence="2" id="KW-0238">DNA-binding</keyword>
<evidence type="ECO:0000313" key="5">
    <source>
        <dbReference type="EMBL" id="PXW95473.1"/>
    </source>
</evidence>
<dbReference type="PROSITE" id="PS50932">
    <property type="entry name" value="HTH_LACI_2"/>
    <property type="match status" value="1"/>
</dbReference>
<dbReference type="Pfam" id="PF00356">
    <property type="entry name" value="LacI"/>
    <property type="match status" value="1"/>
</dbReference>
<dbReference type="GO" id="GO:0003700">
    <property type="term" value="F:DNA-binding transcription factor activity"/>
    <property type="evidence" value="ECO:0007669"/>
    <property type="project" value="TreeGrafter"/>
</dbReference>
<dbReference type="Pfam" id="PF13377">
    <property type="entry name" value="Peripla_BP_3"/>
    <property type="match status" value="1"/>
</dbReference>
<dbReference type="PANTHER" id="PTHR30146">
    <property type="entry name" value="LACI-RELATED TRANSCRIPTIONAL REPRESSOR"/>
    <property type="match status" value="1"/>
</dbReference>
<evidence type="ECO:0000259" key="4">
    <source>
        <dbReference type="PROSITE" id="PS50932"/>
    </source>
</evidence>
<dbReference type="CDD" id="cd06267">
    <property type="entry name" value="PBP1_LacI_sugar_binding-like"/>
    <property type="match status" value="1"/>
</dbReference>
<evidence type="ECO:0000256" key="1">
    <source>
        <dbReference type="ARBA" id="ARBA00023015"/>
    </source>
</evidence>
<dbReference type="Gene3D" id="3.40.50.2300">
    <property type="match status" value="2"/>
</dbReference>
<dbReference type="Gene3D" id="1.10.260.40">
    <property type="entry name" value="lambda repressor-like DNA-binding domains"/>
    <property type="match status" value="1"/>
</dbReference>
<dbReference type="CDD" id="cd01392">
    <property type="entry name" value="HTH_LacI"/>
    <property type="match status" value="1"/>
</dbReference>
<protein>
    <submittedName>
        <fullName evidence="5">LacI family transcriptional regulator</fullName>
    </submittedName>
</protein>
<keyword evidence="6" id="KW-1185">Reference proteome</keyword>
<dbReference type="SUPFAM" id="SSF47413">
    <property type="entry name" value="lambda repressor-like DNA-binding domains"/>
    <property type="match status" value="1"/>
</dbReference>
<name>A0A318H075_9BURK</name>
<accession>A0A318H075</accession>
<dbReference type="SUPFAM" id="SSF53822">
    <property type="entry name" value="Periplasmic binding protein-like I"/>
    <property type="match status" value="1"/>
</dbReference>
<dbReference type="Proteomes" id="UP000247811">
    <property type="component" value="Unassembled WGS sequence"/>
</dbReference>
<comment type="caution">
    <text evidence="5">The sequence shown here is derived from an EMBL/GenBank/DDBJ whole genome shotgun (WGS) entry which is preliminary data.</text>
</comment>
<dbReference type="AlphaFoldDB" id="A0A318H075"/>
<dbReference type="EMBL" id="QJJS01000009">
    <property type="protein sequence ID" value="PXW95473.1"/>
    <property type="molecule type" value="Genomic_DNA"/>
</dbReference>
<sequence length="360" mass="39148">MCLLNTSGFLDSPHVRRIVSPVLPFPSGGRMTVTIRDIAEVAGVSIGTVSRALKNQRGLSDETRRQVRQVARELGYDPTRLRAGKARRLVFMVHRQHSSFSQHPFFAQVMHGVEEACRGFGVVPTVLSAGPADPVRELLRLHEPDALMAAGYFETELVDVLRGMELPLALVDLWQPGCPSVNPDNEQGGYLATRHLLGRGHRRIAYLAGSLAHFSIRERERGYRRALYDAGMLADPDLEVTSPPGMSTADGAEAAMRQLLKLRRRPDAVFAYNDTAALAAIRVCQQAGLRVPEDIAFVGFDDIPEAAYGAIGLTTLRVDKEALGRTGVELVMQGEQMPQELVLPVELVLRASAPAAGAGG</sequence>
<organism evidence="5 6">
    <name type="scientific">Sphaerotilus hippei</name>
    <dbReference type="NCBI Taxonomy" id="744406"/>
    <lineage>
        <taxon>Bacteria</taxon>
        <taxon>Pseudomonadati</taxon>
        <taxon>Pseudomonadota</taxon>
        <taxon>Betaproteobacteria</taxon>
        <taxon>Burkholderiales</taxon>
        <taxon>Sphaerotilaceae</taxon>
        <taxon>Sphaerotilus</taxon>
    </lineage>
</organism>
<feature type="domain" description="HTH lacI-type" evidence="4">
    <location>
        <begin position="33"/>
        <end position="87"/>
    </location>
</feature>
<dbReference type="GO" id="GO:0000976">
    <property type="term" value="F:transcription cis-regulatory region binding"/>
    <property type="evidence" value="ECO:0007669"/>
    <property type="project" value="TreeGrafter"/>
</dbReference>
<keyword evidence="3" id="KW-0804">Transcription</keyword>
<dbReference type="InterPro" id="IPR046335">
    <property type="entry name" value="LacI/GalR-like_sensor"/>
</dbReference>
<dbReference type="InterPro" id="IPR010982">
    <property type="entry name" value="Lambda_DNA-bd_dom_sf"/>
</dbReference>
<proteinExistence type="predicted"/>